<dbReference type="AlphaFoldDB" id="A0A1F5BHD9"/>
<dbReference type="EMBL" id="MEYN01000034">
    <property type="protein sequence ID" value="OGD30048.1"/>
    <property type="molecule type" value="Genomic_DNA"/>
</dbReference>
<evidence type="ECO:0000313" key="4">
    <source>
        <dbReference type="Proteomes" id="UP000179184"/>
    </source>
</evidence>
<proteinExistence type="predicted"/>
<name>A0A1F5BHD9_9BACT</name>
<sequence>MTTTKIQFTVQGMHCGACATSIQMLLSMQEGVTKASVDYDSKKGEVEYDPEKVKIEDLFKTVEEIGYKITKI</sequence>
<evidence type="ECO:0000259" key="2">
    <source>
        <dbReference type="PROSITE" id="PS50846"/>
    </source>
</evidence>
<comment type="caution">
    <text evidence="3">The sequence shown here is derived from an EMBL/GenBank/DDBJ whole genome shotgun (WGS) entry which is preliminary data.</text>
</comment>
<dbReference type="PRINTS" id="PR00946">
    <property type="entry name" value="HGSCAVENGER"/>
</dbReference>
<dbReference type="Pfam" id="PF00403">
    <property type="entry name" value="HMA"/>
    <property type="match status" value="1"/>
</dbReference>
<dbReference type="SUPFAM" id="SSF55008">
    <property type="entry name" value="HMA, heavy metal-associated domain"/>
    <property type="match status" value="1"/>
</dbReference>
<evidence type="ECO:0000256" key="1">
    <source>
        <dbReference type="ARBA" id="ARBA00022723"/>
    </source>
</evidence>
<organism evidence="3 4">
    <name type="scientific">Candidatus Azambacteria bacterium RIFCSPHIGHO2_02_46_12</name>
    <dbReference type="NCBI Taxonomy" id="1797295"/>
    <lineage>
        <taxon>Bacteria</taxon>
        <taxon>Candidatus Azamiibacteriota</taxon>
    </lineage>
</organism>
<feature type="domain" description="HMA" evidence="2">
    <location>
        <begin position="4"/>
        <end position="70"/>
    </location>
</feature>
<dbReference type="InterPro" id="IPR006121">
    <property type="entry name" value="HMA_dom"/>
</dbReference>
<dbReference type="PANTHER" id="PTHR46594:SF4">
    <property type="entry name" value="P-TYPE CATION-TRANSPORTING ATPASE"/>
    <property type="match status" value="1"/>
</dbReference>
<dbReference type="PROSITE" id="PS01047">
    <property type="entry name" value="HMA_1"/>
    <property type="match status" value="1"/>
</dbReference>
<evidence type="ECO:0000313" key="3">
    <source>
        <dbReference type="EMBL" id="OGD30048.1"/>
    </source>
</evidence>
<reference evidence="3 4" key="1">
    <citation type="journal article" date="2016" name="Nat. Commun.">
        <title>Thousands of microbial genomes shed light on interconnected biogeochemical processes in an aquifer system.</title>
        <authorList>
            <person name="Anantharaman K."/>
            <person name="Brown C.T."/>
            <person name="Hug L.A."/>
            <person name="Sharon I."/>
            <person name="Castelle C.J."/>
            <person name="Probst A.J."/>
            <person name="Thomas B.C."/>
            <person name="Singh A."/>
            <person name="Wilkins M.J."/>
            <person name="Karaoz U."/>
            <person name="Brodie E.L."/>
            <person name="Williams K.H."/>
            <person name="Hubbard S.S."/>
            <person name="Banfield J.F."/>
        </authorList>
    </citation>
    <scope>NUCLEOTIDE SEQUENCE [LARGE SCALE GENOMIC DNA]</scope>
</reference>
<keyword evidence="1" id="KW-0479">Metal-binding</keyword>
<dbReference type="GO" id="GO:0046872">
    <property type="term" value="F:metal ion binding"/>
    <property type="evidence" value="ECO:0007669"/>
    <property type="project" value="UniProtKB-KW"/>
</dbReference>
<dbReference type="InterPro" id="IPR036163">
    <property type="entry name" value="HMA_dom_sf"/>
</dbReference>
<dbReference type="PANTHER" id="PTHR46594">
    <property type="entry name" value="P-TYPE CATION-TRANSPORTING ATPASE"/>
    <property type="match status" value="1"/>
</dbReference>
<gene>
    <name evidence="3" type="ORF">A2W60_02645</name>
</gene>
<dbReference type="Gene3D" id="3.30.70.100">
    <property type="match status" value="1"/>
</dbReference>
<dbReference type="FunFam" id="3.30.70.100:FF:000005">
    <property type="entry name" value="Copper-exporting P-type ATPase A"/>
    <property type="match status" value="1"/>
</dbReference>
<dbReference type="InterPro" id="IPR017969">
    <property type="entry name" value="Heavy-metal-associated_CS"/>
</dbReference>
<dbReference type="CDD" id="cd00371">
    <property type="entry name" value="HMA"/>
    <property type="match status" value="1"/>
</dbReference>
<dbReference type="Proteomes" id="UP000179184">
    <property type="component" value="Unassembled WGS sequence"/>
</dbReference>
<accession>A0A1F5BHD9</accession>
<protein>
    <recommendedName>
        <fullName evidence="2">HMA domain-containing protein</fullName>
    </recommendedName>
</protein>
<dbReference type="PROSITE" id="PS50846">
    <property type="entry name" value="HMA_2"/>
    <property type="match status" value="1"/>
</dbReference>
<dbReference type="InterPro" id="IPR001802">
    <property type="entry name" value="MerP/CopZ"/>
</dbReference>